<comment type="caution">
    <text evidence="2">The sequence shown here is derived from an EMBL/GenBank/DDBJ whole genome shotgun (WGS) entry which is preliminary data.</text>
</comment>
<keyword evidence="3" id="KW-1185">Reference proteome</keyword>
<feature type="compositionally biased region" description="Low complexity" evidence="1">
    <location>
        <begin position="75"/>
        <end position="88"/>
    </location>
</feature>
<evidence type="ECO:0000313" key="2">
    <source>
        <dbReference type="EMBL" id="RNA39693.1"/>
    </source>
</evidence>
<reference evidence="2 3" key="1">
    <citation type="journal article" date="2018" name="Sci. Rep.">
        <title>Genomic signatures of local adaptation to the degree of environmental predictability in rotifers.</title>
        <authorList>
            <person name="Franch-Gras L."/>
            <person name="Hahn C."/>
            <person name="Garcia-Roger E.M."/>
            <person name="Carmona M.J."/>
            <person name="Serra M."/>
            <person name="Gomez A."/>
        </authorList>
    </citation>
    <scope>NUCLEOTIDE SEQUENCE [LARGE SCALE GENOMIC DNA]</scope>
    <source>
        <strain evidence="2">HYR1</strain>
    </source>
</reference>
<accession>A0A3M7SV48</accession>
<dbReference type="AlphaFoldDB" id="A0A3M7SV48"/>
<evidence type="ECO:0000313" key="3">
    <source>
        <dbReference type="Proteomes" id="UP000276133"/>
    </source>
</evidence>
<feature type="region of interest" description="Disordered" evidence="1">
    <location>
        <begin position="69"/>
        <end position="88"/>
    </location>
</feature>
<name>A0A3M7SV48_BRAPC</name>
<sequence>MIGQQEYSKKIDQLNLKMPFDFQLAADSASFPLTLDNNFAQTSLPTPISFNSAPLSAPIDSSSFQFFSPSHTHDASWASSSSSFPSFY</sequence>
<organism evidence="2 3">
    <name type="scientific">Brachionus plicatilis</name>
    <name type="common">Marine rotifer</name>
    <name type="synonym">Brachionus muelleri</name>
    <dbReference type="NCBI Taxonomy" id="10195"/>
    <lineage>
        <taxon>Eukaryota</taxon>
        <taxon>Metazoa</taxon>
        <taxon>Spiralia</taxon>
        <taxon>Gnathifera</taxon>
        <taxon>Rotifera</taxon>
        <taxon>Eurotatoria</taxon>
        <taxon>Monogononta</taxon>
        <taxon>Pseudotrocha</taxon>
        <taxon>Ploima</taxon>
        <taxon>Brachionidae</taxon>
        <taxon>Brachionus</taxon>
    </lineage>
</organism>
<evidence type="ECO:0000256" key="1">
    <source>
        <dbReference type="SAM" id="MobiDB-lite"/>
    </source>
</evidence>
<dbReference type="Proteomes" id="UP000276133">
    <property type="component" value="Unassembled WGS sequence"/>
</dbReference>
<protein>
    <submittedName>
        <fullName evidence="2">Uncharacterized protein</fullName>
    </submittedName>
</protein>
<dbReference type="EMBL" id="REGN01000715">
    <property type="protein sequence ID" value="RNA39693.1"/>
    <property type="molecule type" value="Genomic_DNA"/>
</dbReference>
<gene>
    <name evidence="2" type="ORF">BpHYR1_025192</name>
</gene>
<proteinExistence type="predicted"/>